<dbReference type="InterPro" id="IPR007712">
    <property type="entry name" value="RelE/ParE_toxin"/>
</dbReference>
<sequence>MTYRVAFSKAAENDLADLLSYLVPQAGERIARIYVDRLIDYCAEFDIFPERGTRHDDIRPGLRTVGYRRRATIAFSVKDKTVTILRVFHGGRDVVLFDEDDVS</sequence>
<dbReference type="Gene3D" id="3.30.2310.20">
    <property type="entry name" value="RelE-like"/>
    <property type="match status" value="1"/>
</dbReference>
<evidence type="ECO:0000256" key="1">
    <source>
        <dbReference type="ARBA" id="ARBA00022649"/>
    </source>
</evidence>
<keyword evidence="1" id="KW-1277">Toxin-antitoxin system</keyword>
<dbReference type="InterPro" id="IPR035093">
    <property type="entry name" value="RelE/ParE_toxin_dom_sf"/>
</dbReference>
<protein>
    <submittedName>
        <fullName evidence="2">Type II toxin-antitoxin system RelE/ParE family toxin</fullName>
    </submittedName>
</protein>
<dbReference type="RefSeq" id="WP_337108251.1">
    <property type="nucleotide sequence ID" value="NZ_JAPYKS010000019.1"/>
</dbReference>
<evidence type="ECO:0000313" key="3">
    <source>
        <dbReference type="Proteomes" id="UP001387293"/>
    </source>
</evidence>
<organism evidence="2 3">
    <name type="scientific">Mesorhizobium salmacidum</name>
    <dbReference type="NCBI Taxonomy" id="3015171"/>
    <lineage>
        <taxon>Bacteria</taxon>
        <taxon>Pseudomonadati</taxon>
        <taxon>Pseudomonadota</taxon>
        <taxon>Alphaproteobacteria</taxon>
        <taxon>Hyphomicrobiales</taxon>
        <taxon>Phyllobacteriaceae</taxon>
        <taxon>Mesorhizobium</taxon>
    </lineage>
</organism>
<keyword evidence="3" id="KW-1185">Reference proteome</keyword>
<proteinExistence type="predicted"/>
<evidence type="ECO:0000313" key="2">
    <source>
        <dbReference type="EMBL" id="MEI9411772.1"/>
    </source>
</evidence>
<accession>A0ABU8L2B4</accession>
<dbReference type="EMBL" id="JAPYKS010000019">
    <property type="protein sequence ID" value="MEI9411772.1"/>
    <property type="molecule type" value="Genomic_DNA"/>
</dbReference>
<dbReference type="Pfam" id="PF05016">
    <property type="entry name" value="ParE_toxin"/>
    <property type="match status" value="1"/>
</dbReference>
<gene>
    <name evidence="2" type="ORF">O7A60_23800</name>
</gene>
<reference evidence="2 3" key="1">
    <citation type="submission" date="2022-12" db="EMBL/GenBank/DDBJ databases">
        <authorList>
            <person name="Muema E."/>
        </authorList>
    </citation>
    <scope>NUCLEOTIDE SEQUENCE [LARGE SCALE GENOMIC DNA]</scope>
    <source>
        <strain evidence="3">1326</strain>
    </source>
</reference>
<comment type="caution">
    <text evidence="2">The sequence shown here is derived from an EMBL/GenBank/DDBJ whole genome shotgun (WGS) entry which is preliminary data.</text>
</comment>
<name>A0ABU8L2B4_9HYPH</name>
<dbReference type="Proteomes" id="UP001387293">
    <property type="component" value="Unassembled WGS sequence"/>
</dbReference>